<comment type="caution">
    <text evidence="2">The sequence shown here is derived from an EMBL/GenBank/DDBJ whole genome shotgun (WGS) entry which is preliminary data.</text>
</comment>
<evidence type="ECO:0000313" key="2">
    <source>
        <dbReference type="EMBL" id="TXG59962.1"/>
    </source>
</evidence>
<dbReference type="PANTHER" id="PTHR33696">
    <property type="entry name" value="T22J18.15-RELATED"/>
    <property type="match status" value="1"/>
</dbReference>
<protein>
    <submittedName>
        <fullName evidence="2">Uncharacterized protein</fullName>
    </submittedName>
</protein>
<gene>
    <name evidence="2" type="ORF">EZV62_014535</name>
</gene>
<dbReference type="AlphaFoldDB" id="A0A5C7HUX1"/>
<keyword evidence="3" id="KW-1185">Reference proteome</keyword>
<evidence type="ECO:0000256" key="1">
    <source>
        <dbReference type="SAM" id="MobiDB-lite"/>
    </source>
</evidence>
<sequence length="207" mass="23306">MSHRKVYSQGSIPFSWEDTPGVSRINHQDFPSDIGLHALNLVSSPQPPKPAPRDDSNGLHFPVQERKIPLPPCPLVSSPQPPKPAPRDDSNGLHFPVQERKIPLPPCPSSQPYTRRSASSKGLTGWWQEDPFVAAYKECTKNTRNVKSTCSDDQSKRSTVIVGSKTRKKKSKFIFSCKNSCDVRDDNLLMRLPNLPPLPKERIRTFR</sequence>
<feature type="region of interest" description="Disordered" evidence="1">
    <location>
        <begin position="36"/>
        <end position="115"/>
    </location>
</feature>
<feature type="compositionally biased region" description="Basic and acidic residues" evidence="1">
    <location>
        <begin position="51"/>
        <end position="68"/>
    </location>
</feature>
<feature type="compositionally biased region" description="Pro residues" evidence="1">
    <location>
        <begin position="69"/>
        <end position="84"/>
    </location>
</feature>
<dbReference type="PANTHER" id="PTHR33696:SF24">
    <property type="entry name" value="FLZ-TYPE DOMAIN-CONTAINING PROTEIN"/>
    <property type="match status" value="1"/>
</dbReference>
<proteinExistence type="predicted"/>
<dbReference type="OrthoDB" id="745459at2759"/>
<dbReference type="Proteomes" id="UP000323000">
    <property type="component" value="Chromosome 6"/>
</dbReference>
<evidence type="ECO:0000313" key="3">
    <source>
        <dbReference type="Proteomes" id="UP000323000"/>
    </source>
</evidence>
<organism evidence="2 3">
    <name type="scientific">Acer yangbiense</name>
    <dbReference type="NCBI Taxonomy" id="1000413"/>
    <lineage>
        <taxon>Eukaryota</taxon>
        <taxon>Viridiplantae</taxon>
        <taxon>Streptophyta</taxon>
        <taxon>Embryophyta</taxon>
        <taxon>Tracheophyta</taxon>
        <taxon>Spermatophyta</taxon>
        <taxon>Magnoliopsida</taxon>
        <taxon>eudicotyledons</taxon>
        <taxon>Gunneridae</taxon>
        <taxon>Pentapetalae</taxon>
        <taxon>rosids</taxon>
        <taxon>malvids</taxon>
        <taxon>Sapindales</taxon>
        <taxon>Sapindaceae</taxon>
        <taxon>Hippocastanoideae</taxon>
        <taxon>Acereae</taxon>
        <taxon>Acer</taxon>
    </lineage>
</organism>
<feature type="compositionally biased region" description="Basic and acidic residues" evidence="1">
    <location>
        <begin position="85"/>
        <end position="102"/>
    </location>
</feature>
<dbReference type="EMBL" id="VAHF01000006">
    <property type="protein sequence ID" value="TXG59962.1"/>
    <property type="molecule type" value="Genomic_DNA"/>
</dbReference>
<accession>A0A5C7HUX1</accession>
<name>A0A5C7HUX1_9ROSI</name>
<reference evidence="3" key="1">
    <citation type="journal article" date="2019" name="Gigascience">
        <title>De novo genome assembly of the endangered Acer yangbiense, a plant species with extremely small populations endemic to Yunnan Province, China.</title>
        <authorList>
            <person name="Yang J."/>
            <person name="Wariss H.M."/>
            <person name="Tao L."/>
            <person name="Zhang R."/>
            <person name="Yun Q."/>
            <person name="Hollingsworth P."/>
            <person name="Dao Z."/>
            <person name="Luo G."/>
            <person name="Guo H."/>
            <person name="Ma Y."/>
            <person name="Sun W."/>
        </authorList>
    </citation>
    <scope>NUCLEOTIDE SEQUENCE [LARGE SCALE GENOMIC DNA]</scope>
    <source>
        <strain evidence="3">cv. Malutang</strain>
    </source>
</reference>